<organism evidence="3 4">
    <name type="scientific">Microdochium bolleyi</name>
    <dbReference type="NCBI Taxonomy" id="196109"/>
    <lineage>
        <taxon>Eukaryota</taxon>
        <taxon>Fungi</taxon>
        <taxon>Dikarya</taxon>
        <taxon>Ascomycota</taxon>
        <taxon>Pezizomycotina</taxon>
        <taxon>Sordariomycetes</taxon>
        <taxon>Xylariomycetidae</taxon>
        <taxon>Xylariales</taxon>
        <taxon>Microdochiaceae</taxon>
        <taxon>Microdochium</taxon>
    </lineage>
</organism>
<feature type="domain" description="NADP-dependent oxidoreductase" evidence="2">
    <location>
        <begin position="20"/>
        <end position="321"/>
    </location>
</feature>
<dbReference type="OrthoDB" id="686384at2759"/>
<dbReference type="Pfam" id="PF01042">
    <property type="entry name" value="Ribonuc_L-PSP"/>
    <property type="match status" value="1"/>
</dbReference>
<dbReference type="PANTHER" id="PTHR43147:SF2">
    <property type="entry name" value="NADP-DEPENDENT OXIDOREDUCTASE DOMAIN-CONTAINING PROTEIN"/>
    <property type="match status" value="1"/>
</dbReference>
<dbReference type="InterPro" id="IPR036812">
    <property type="entry name" value="NAD(P)_OxRdtase_dom_sf"/>
</dbReference>
<dbReference type="PANTHER" id="PTHR43147">
    <property type="entry name" value="PROTEIN TAS"/>
    <property type="match status" value="1"/>
</dbReference>
<dbReference type="Gene3D" id="3.30.1330.40">
    <property type="entry name" value="RutC-like"/>
    <property type="match status" value="1"/>
</dbReference>
<sequence>MPPQPERTTIAAGLLEIPRMISGLWQLAGGHDESVDIDVAARCMRPLVEAGLDCFDMADHYGDAELVVGRYHDSSDSRRQPITAFTKWCPAETGVKTFDHAQEAVDRALSRMGARGGGEIALLQYHIWDYSDDTYWHNLSHLRALQAQGRIRHLGLTNTDTAHLELLVNSGFPIATNQVSCSVIDRRLTRGRMGEVCLRHGVGVLAYGTLLGGFLSEKWLGAPEPPADGQGLNWSLRKYLRFIEQAGGWRVFQEVLEALATVAKRHGVSVAAVATRVVLDLPPVSAVIVGTRLAPGSDEYIARNLEAFSVSLTDEDRALIATAQESLTDISGDCGDEYRRAPIMTVTGDLSHHLDEAKSDKLEEALAAGMRIEYSSGNKWEAIAGYCRAVRTGDLIRVSGTTANSPIASIPVLGGNSAGSQTVAVLDIIERALKRLGGTMSDVVRTRIIIRNEEDCEAVSAAHGWAFRCAKVRPANTLVVSGLIGAEYLVEIEAEAQVGSTGTMFVA</sequence>
<dbReference type="InterPro" id="IPR023210">
    <property type="entry name" value="NADP_OxRdtase_dom"/>
</dbReference>
<keyword evidence="1" id="KW-0560">Oxidoreductase</keyword>
<dbReference type="CDD" id="cd19101">
    <property type="entry name" value="AKR_unchar"/>
    <property type="match status" value="1"/>
</dbReference>
<dbReference type="SUPFAM" id="SSF51430">
    <property type="entry name" value="NAD(P)-linked oxidoreductase"/>
    <property type="match status" value="1"/>
</dbReference>
<dbReference type="AlphaFoldDB" id="A0A136IMU5"/>
<gene>
    <name evidence="3" type="ORF">Micbo1qcDRAFT_153337</name>
</gene>
<keyword evidence="4" id="KW-1185">Reference proteome</keyword>
<proteinExistence type="predicted"/>
<dbReference type="CDD" id="cd06154">
    <property type="entry name" value="YjgF_YER057c_UK114_like_6"/>
    <property type="match status" value="1"/>
</dbReference>
<dbReference type="Pfam" id="PF00248">
    <property type="entry name" value="Aldo_ket_red"/>
    <property type="match status" value="1"/>
</dbReference>
<dbReference type="STRING" id="196109.A0A136IMU5"/>
<accession>A0A136IMU5</accession>
<name>A0A136IMU5_9PEZI</name>
<evidence type="ECO:0000259" key="2">
    <source>
        <dbReference type="Pfam" id="PF00248"/>
    </source>
</evidence>
<dbReference type="EMBL" id="KQ964270">
    <property type="protein sequence ID" value="KXJ86154.1"/>
    <property type="molecule type" value="Genomic_DNA"/>
</dbReference>
<dbReference type="GO" id="GO:0016491">
    <property type="term" value="F:oxidoreductase activity"/>
    <property type="evidence" value="ECO:0007669"/>
    <property type="project" value="UniProtKB-KW"/>
</dbReference>
<dbReference type="SUPFAM" id="SSF55298">
    <property type="entry name" value="YjgF-like"/>
    <property type="match status" value="1"/>
</dbReference>
<evidence type="ECO:0000313" key="3">
    <source>
        <dbReference type="EMBL" id="KXJ86154.1"/>
    </source>
</evidence>
<dbReference type="Proteomes" id="UP000070501">
    <property type="component" value="Unassembled WGS sequence"/>
</dbReference>
<dbReference type="InterPro" id="IPR006175">
    <property type="entry name" value="YjgF/YER057c/UK114"/>
</dbReference>
<reference evidence="4" key="1">
    <citation type="submission" date="2016-02" db="EMBL/GenBank/DDBJ databases">
        <title>Draft genome sequence of Microdochium bolleyi, a fungal endophyte of beachgrass.</title>
        <authorList>
            <consortium name="DOE Joint Genome Institute"/>
            <person name="David A.S."/>
            <person name="May G."/>
            <person name="Haridas S."/>
            <person name="Lim J."/>
            <person name="Wang M."/>
            <person name="Labutti K."/>
            <person name="Lipzen A."/>
            <person name="Barry K."/>
            <person name="Grigoriev I.V."/>
        </authorList>
    </citation>
    <scope>NUCLEOTIDE SEQUENCE [LARGE SCALE GENOMIC DNA]</scope>
    <source>
        <strain evidence="4">J235TASD1</strain>
    </source>
</reference>
<dbReference type="Gene3D" id="3.20.20.100">
    <property type="entry name" value="NADP-dependent oxidoreductase domain"/>
    <property type="match status" value="1"/>
</dbReference>
<protein>
    <submittedName>
        <fullName evidence="3">NADP-dependent oxidoreductase domain-containing protein</fullName>
    </submittedName>
</protein>
<evidence type="ECO:0000256" key="1">
    <source>
        <dbReference type="ARBA" id="ARBA00023002"/>
    </source>
</evidence>
<dbReference type="InterPro" id="IPR035959">
    <property type="entry name" value="RutC-like_sf"/>
</dbReference>
<dbReference type="InParanoid" id="A0A136IMU5"/>
<evidence type="ECO:0000313" key="4">
    <source>
        <dbReference type="Proteomes" id="UP000070501"/>
    </source>
</evidence>